<proteinExistence type="predicted"/>
<organism evidence="1 2">
    <name type="scientific">Ilyodon furcidens</name>
    <name type="common">goldbreast splitfin</name>
    <dbReference type="NCBI Taxonomy" id="33524"/>
    <lineage>
        <taxon>Eukaryota</taxon>
        <taxon>Metazoa</taxon>
        <taxon>Chordata</taxon>
        <taxon>Craniata</taxon>
        <taxon>Vertebrata</taxon>
        <taxon>Euteleostomi</taxon>
        <taxon>Actinopterygii</taxon>
        <taxon>Neopterygii</taxon>
        <taxon>Teleostei</taxon>
        <taxon>Neoteleostei</taxon>
        <taxon>Acanthomorphata</taxon>
        <taxon>Ovalentaria</taxon>
        <taxon>Atherinomorphae</taxon>
        <taxon>Cyprinodontiformes</taxon>
        <taxon>Goodeidae</taxon>
        <taxon>Ilyodon</taxon>
    </lineage>
</organism>
<sequence>MCAGFGGFRPILAPEAAASQPRIISGPTWLKTFQVCWWETVQSAAPIRSVLNQSRLFGSVGCVDMELCRIMQPGRVIVHIEEETGSGLCAESCWWRGLVPEASNR</sequence>
<name>A0ABV0UEA7_9TELE</name>
<comment type="caution">
    <text evidence="1">The sequence shown here is derived from an EMBL/GenBank/DDBJ whole genome shotgun (WGS) entry which is preliminary data.</text>
</comment>
<protein>
    <submittedName>
        <fullName evidence="1">Uncharacterized protein</fullName>
    </submittedName>
</protein>
<accession>A0ABV0UEA7</accession>
<reference evidence="1 2" key="1">
    <citation type="submission" date="2021-06" db="EMBL/GenBank/DDBJ databases">
        <authorList>
            <person name="Palmer J.M."/>
        </authorList>
    </citation>
    <scope>NUCLEOTIDE SEQUENCE [LARGE SCALE GENOMIC DNA]</scope>
    <source>
        <strain evidence="2">if_2019</strain>
        <tissue evidence="1">Muscle</tissue>
    </source>
</reference>
<dbReference type="EMBL" id="JAHRIQ010069552">
    <property type="protein sequence ID" value="MEQ2242840.1"/>
    <property type="molecule type" value="Genomic_DNA"/>
</dbReference>
<evidence type="ECO:0000313" key="1">
    <source>
        <dbReference type="EMBL" id="MEQ2242840.1"/>
    </source>
</evidence>
<keyword evidence="2" id="KW-1185">Reference proteome</keyword>
<gene>
    <name evidence="1" type="ORF">ILYODFUR_000929</name>
</gene>
<dbReference type="Proteomes" id="UP001482620">
    <property type="component" value="Unassembled WGS sequence"/>
</dbReference>
<evidence type="ECO:0000313" key="2">
    <source>
        <dbReference type="Proteomes" id="UP001482620"/>
    </source>
</evidence>